<keyword evidence="2" id="KW-1185">Reference proteome</keyword>
<organism evidence="1 2">
    <name type="scientific">Gelidibacter pelagius</name>
    <dbReference type="NCBI Taxonomy" id="2819985"/>
    <lineage>
        <taxon>Bacteria</taxon>
        <taxon>Pseudomonadati</taxon>
        <taxon>Bacteroidota</taxon>
        <taxon>Flavobacteriia</taxon>
        <taxon>Flavobacteriales</taxon>
        <taxon>Flavobacteriaceae</taxon>
        <taxon>Gelidibacter</taxon>
    </lineage>
</organism>
<dbReference type="RefSeq" id="WP_208234609.1">
    <property type="nucleotide sequence ID" value="NZ_JAGEVG010000017.1"/>
</dbReference>
<comment type="caution">
    <text evidence="1">The sequence shown here is derived from an EMBL/GenBank/DDBJ whole genome shotgun (WGS) entry which is preliminary data.</text>
</comment>
<proteinExistence type="predicted"/>
<evidence type="ECO:0008006" key="3">
    <source>
        <dbReference type="Google" id="ProtNLM"/>
    </source>
</evidence>
<name>A0ABS3SW30_9FLAO</name>
<dbReference type="EMBL" id="JAGEVG010000017">
    <property type="protein sequence ID" value="MBO3099501.1"/>
    <property type="molecule type" value="Genomic_DNA"/>
</dbReference>
<evidence type="ECO:0000313" key="2">
    <source>
        <dbReference type="Proteomes" id="UP000681315"/>
    </source>
</evidence>
<sequence>MSTVNYITHLNGVMRKFHKDPGIGPGHRNLYLAFFQLWNKKHFPQKLMINSQLIMSIAKIRSRTTYLKLLQELKKLGYLQYYPSSNPQIGSIIELFRYDTDPDQKMNNSCSIFDATSVQNMVPFNKQKIKTFKNSLKQTRPENEHIVLDFFKKEKRSSLEAQMFYNFYEAIGWKLNGNPIVNWHACAKKWILKADEIKKNQPFKIPPRHRDYLHTSKIKDYSDPL</sequence>
<accession>A0ABS3SW30</accession>
<evidence type="ECO:0000313" key="1">
    <source>
        <dbReference type="EMBL" id="MBO3099501.1"/>
    </source>
</evidence>
<dbReference type="Proteomes" id="UP000681315">
    <property type="component" value="Unassembled WGS sequence"/>
</dbReference>
<protein>
    <recommendedName>
        <fullName evidence="3">Helix-turn-helix protein</fullName>
    </recommendedName>
</protein>
<gene>
    <name evidence="1" type="ORF">J4051_14565</name>
</gene>
<reference evidence="1 2" key="1">
    <citation type="submission" date="2021-03" db="EMBL/GenBank/DDBJ databases">
        <title>Gelidibacter sp. nov., isolated from costal sediment.</title>
        <authorList>
            <person name="Lun K.-Y."/>
        </authorList>
    </citation>
    <scope>NUCLEOTIDE SEQUENCE [LARGE SCALE GENOMIC DNA]</scope>
    <source>
        <strain evidence="1 2">DF109</strain>
    </source>
</reference>